<organism evidence="2 3">
    <name type="scientific">Araneus ventricosus</name>
    <name type="common">Orbweaver spider</name>
    <name type="synonym">Epeira ventricosa</name>
    <dbReference type="NCBI Taxonomy" id="182803"/>
    <lineage>
        <taxon>Eukaryota</taxon>
        <taxon>Metazoa</taxon>
        <taxon>Ecdysozoa</taxon>
        <taxon>Arthropoda</taxon>
        <taxon>Chelicerata</taxon>
        <taxon>Arachnida</taxon>
        <taxon>Araneae</taxon>
        <taxon>Araneomorphae</taxon>
        <taxon>Entelegynae</taxon>
        <taxon>Araneoidea</taxon>
        <taxon>Araneidae</taxon>
        <taxon>Araneus</taxon>
    </lineage>
</organism>
<evidence type="ECO:0000259" key="1">
    <source>
        <dbReference type="Pfam" id="PF00078"/>
    </source>
</evidence>
<comment type="caution">
    <text evidence="2">The sequence shown here is derived from an EMBL/GenBank/DDBJ whole genome shotgun (WGS) entry which is preliminary data.</text>
</comment>
<dbReference type="AlphaFoldDB" id="A0A4Y2SZS3"/>
<gene>
    <name evidence="2" type="ORF">AVEN_26102_1</name>
</gene>
<reference evidence="2 3" key="1">
    <citation type="journal article" date="2019" name="Sci. Rep.">
        <title>Orb-weaving spider Araneus ventricosus genome elucidates the spidroin gene catalogue.</title>
        <authorList>
            <person name="Kono N."/>
            <person name="Nakamura H."/>
            <person name="Ohtoshi R."/>
            <person name="Moran D.A.P."/>
            <person name="Shinohara A."/>
            <person name="Yoshida Y."/>
            <person name="Fujiwara M."/>
            <person name="Mori M."/>
            <person name="Tomita M."/>
            <person name="Arakawa K."/>
        </authorList>
    </citation>
    <scope>NUCLEOTIDE SEQUENCE [LARGE SCALE GENOMIC DNA]</scope>
</reference>
<proteinExistence type="predicted"/>
<dbReference type="EMBL" id="BGPR01024353">
    <property type="protein sequence ID" value="GBN92385.1"/>
    <property type="molecule type" value="Genomic_DNA"/>
</dbReference>
<dbReference type="Proteomes" id="UP000499080">
    <property type="component" value="Unassembled WGS sequence"/>
</dbReference>
<accession>A0A4Y2SZS3</accession>
<dbReference type="PANTHER" id="PTHR33481">
    <property type="entry name" value="REVERSE TRANSCRIPTASE"/>
    <property type="match status" value="1"/>
</dbReference>
<dbReference type="Pfam" id="PF00078">
    <property type="entry name" value="RVT_1"/>
    <property type="match status" value="1"/>
</dbReference>
<keyword evidence="3" id="KW-1185">Reference proteome</keyword>
<dbReference type="InterPro" id="IPR000477">
    <property type="entry name" value="RT_dom"/>
</dbReference>
<name>A0A4Y2SZS3_ARAVE</name>
<sequence length="112" mass="12501">MGKVLEKLLLQRLNYKLEKDNSLHPLQFGFRQGKSVDLALNSLLSKIKEAKQKKLHTLLLSIDIKGAFDGLLHSSIKSSIDKITTASNITETLKDILHNRKVILPTQTGPVT</sequence>
<evidence type="ECO:0000313" key="3">
    <source>
        <dbReference type="Proteomes" id="UP000499080"/>
    </source>
</evidence>
<protein>
    <recommendedName>
        <fullName evidence="1">Reverse transcriptase domain-containing protein</fullName>
    </recommendedName>
</protein>
<dbReference type="OrthoDB" id="6780255at2759"/>
<dbReference type="PANTHER" id="PTHR33481:SF1">
    <property type="entry name" value="ENDONUCLEASE_EXONUCLEASE_PHOSPHATASE DOMAIN-CONTAINING PROTEIN-RELATED"/>
    <property type="match status" value="1"/>
</dbReference>
<evidence type="ECO:0000313" key="2">
    <source>
        <dbReference type="EMBL" id="GBN92385.1"/>
    </source>
</evidence>
<feature type="domain" description="Reverse transcriptase" evidence="1">
    <location>
        <begin position="2"/>
        <end position="97"/>
    </location>
</feature>